<evidence type="ECO:0000256" key="5">
    <source>
        <dbReference type="PROSITE-ProRule" id="PRU00221"/>
    </source>
</evidence>
<keyword evidence="3" id="KW-0677">Repeat</keyword>
<evidence type="ECO:0000256" key="4">
    <source>
        <dbReference type="ARBA" id="ARBA00035297"/>
    </source>
</evidence>
<dbReference type="EMBL" id="JARBHB010000002">
    <property type="protein sequence ID" value="KAJ8894087.1"/>
    <property type="molecule type" value="Genomic_DNA"/>
</dbReference>
<gene>
    <name evidence="6" type="ORF">PR048_006697</name>
</gene>
<feature type="repeat" description="WD" evidence="5">
    <location>
        <begin position="59"/>
        <end position="100"/>
    </location>
</feature>
<dbReference type="SUPFAM" id="SSF50978">
    <property type="entry name" value="WD40 repeat-like"/>
    <property type="match status" value="1"/>
</dbReference>
<accession>A0ABQ9IBN7</accession>
<dbReference type="Gene3D" id="2.130.10.10">
    <property type="entry name" value="YVTN repeat-like/Quinoprotein amine dehydrogenase"/>
    <property type="match status" value="1"/>
</dbReference>
<dbReference type="PROSITE" id="PS00678">
    <property type="entry name" value="WD_REPEATS_1"/>
    <property type="match status" value="1"/>
</dbReference>
<keyword evidence="2 5" id="KW-0853">WD repeat</keyword>
<dbReference type="Pfam" id="PF00400">
    <property type="entry name" value="WD40"/>
    <property type="match status" value="2"/>
</dbReference>
<dbReference type="PROSITE" id="PS50294">
    <property type="entry name" value="WD_REPEATS_REGION"/>
    <property type="match status" value="2"/>
</dbReference>
<dbReference type="PANTHER" id="PTHR19868">
    <property type="entry name" value="RECEPTOR FOR ACTIVATED PROTEIN KINASE C RACK1"/>
    <property type="match status" value="1"/>
</dbReference>
<keyword evidence="7" id="KW-1185">Reference proteome</keyword>
<evidence type="ECO:0000256" key="2">
    <source>
        <dbReference type="ARBA" id="ARBA00022574"/>
    </source>
</evidence>
<feature type="repeat" description="WD" evidence="5">
    <location>
        <begin position="11"/>
        <end position="45"/>
    </location>
</feature>
<dbReference type="InterPro" id="IPR019775">
    <property type="entry name" value="WD40_repeat_CS"/>
</dbReference>
<proteinExistence type="inferred from homology"/>
<comment type="caution">
    <text evidence="6">The sequence shown here is derived from an EMBL/GenBank/DDBJ whole genome shotgun (WGS) entry which is preliminary data.</text>
</comment>
<dbReference type="InterPro" id="IPR045223">
    <property type="entry name" value="RACK1-like"/>
</dbReference>
<comment type="similarity">
    <text evidence="1">Belongs to the WD repeat G protein beta family. Ribosomal protein RACK1 subfamily.</text>
</comment>
<evidence type="ECO:0000313" key="7">
    <source>
        <dbReference type="Proteomes" id="UP001159363"/>
    </source>
</evidence>
<sequence>MTESLQLRGTLRGHNGWVTQVATNPNFPDMVVSSSRDRSLILWKLTRNDGGFGIPQKRLTGHNHFVSDVVTSSDGHFALSGSWDKSLRLWDLTKGSCTRQFVNHTK</sequence>
<evidence type="ECO:0000256" key="3">
    <source>
        <dbReference type="ARBA" id="ARBA00022737"/>
    </source>
</evidence>
<dbReference type="InterPro" id="IPR015943">
    <property type="entry name" value="WD40/YVTN_repeat-like_dom_sf"/>
</dbReference>
<protein>
    <recommendedName>
        <fullName evidence="4">Small ribosomal subunit protein RACK1</fullName>
    </recommendedName>
</protein>
<evidence type="ECO:0000313" key="6">
    <source>
        <dbReference type="EMBL" id="KAJ8894087.1"/>
    </source>
</evidence>
<reference evidence="6 7" key="1">
    <citation type="submission" date="2023-02" db="EMBL/GenBank/DDBJ databases">
        <title>LHISI_Scaffold_Assembly.</title>
        <authorList>
            <person name="Stuart O.P."/>
            <person name="Cleave R."/>
            <person name="Magrath M.J.L."/>
            <person name="Mikheyev A.S."/>
        </authorList>
    </citation>
    <scope>NUCLEOTIDE SEQUENCE [LARGE SCALE GENOMIC DNA]</scope>
    <source>
        <strain evidence="6">Daus_M_001</strain>
        <tissue evidence="6">Leg muscle</tissue>
    </source>
</reference>
<organism evidence="6 7">
    <name type="scientific">Dryococelus australis</name>
    <dbReference type="NCBI Taxonomy" id="614101"/>
    <lineage>
        <taxon>Eukaryota</taxon>
        <taxon>Metazoa</taxon>
        <taxon>Ecdysozoa</taxon>
        <taxon>Arthropoda</taxon>
        <taxon>Hexapoda</taxon>
        <taxon>Insecta</taxon>
        <taxon>Pterygota</taxon>
        <taxon>Neoptera</taxon>
        <taxon>Polyneoptera</taxon>
        <taxon>Phasmatodea</taxon>
        <taxon>Verophasmatodea</taxon>
        <taxon>Anareolatae</taxon>
        <taxon>Phasmatidae</taxon>
        <taxon>Eurycanthinae</taxon>
        <taxon>Dryococelus</taxon>
    </lineage>
</organism>
<feature type="non-terminal residue" evidence="6">
    <location>
        <position position="106"/>
    </location>
</feature>
<evidence type="ECO:0000256" key="1">
    <source>
        <dbReference type="ARBA" id="ARBA00007253"/>
    </source>
</evidence>
<dbReference type="InterPro" id="IPR036322">
    <property type="entry name" value="WD40_repeat_dom_sf"/>
</dbReference>
<dbReference type="InterPro" id="IPR001680">
    <property type="entry name" value="WD40_rpt"/>
</dbReference>
<dbReference type="Proteomes" id="UP001159363">
    <property type="component" value="Chromosome 2"/>
</dbReference>
<dbReference type="SMART" id="SM00320">
    <property type="entry name" value="WD40"/>
    <property type="match status" value="2"/>
</dbReference>
<name>A0ABQ9IBN7_9NEOP</name>
<dbReference type="PROSITE" id="PS50082">
    <property type="entry name" value="WD_REPEATS_2"/>
    <property type="match status" value="2"/>
</dbReference>